<protein>
    <submittedName>
        <fullName evidence="2">N-6 DNA methylase</fullName>
    </submittedName>
</protein>
<dbReference type="SUPFAM" id="SSF53335">
    <property type="entry name" value="S-adenosyl-L-methionine-dependent methyltransferases"/>
    <property type="match status" value="1"/>
</dbReference>
<keyword evidence="2" id="KW-0808">Transferase</keyword>
<dbReference type="InterPro" id="IPR052916">
    <property type="entry name" value="Type-I_RE_MTase_Subunit"/>
</dbReference>
<dbReference type="AlphaFoldDB" id="A0A6N8JL08"/>
<feature type="domain" description="DNA methylase adenine-specific" evidence="1">
    <location>
        <begin position="588"/>
        <end position="800"/>
    </location>
</feature>
<comment type="caution">
    <text evidence="2">The sequence shown here is derived from an EMBL/GenBank/DDBJ whole genome shotgun (WGS) entry which is preliminary data.</text>
</comment>
<sequence>MFETKRLHEVADFCNDRRQVVRGQQRLLRRGPFPLYVENGIVPFDDYSYDGLFLILGSLCNVETSQGCFAVQQAEGKFSVTDLYHVIAGKTDADTRYLREVLSHMPVRGRADEGGQSIRLAENSLRYLPIPWPAKAERQAFVALGEEHRDHLQNLGERLAQLAEGNQREWDEALRASVKPATYTIDQLCTITLGRSLDAHDRTLGGRYPVVSSQGLWGHTNVEGIDGPCLVIGQAGQFLVGGYYEEGAFPLGDAIALAMRKEAPLSALALSVVLAQQGIRPRLRFVDNQAQALALPLDQLGSMTIAVPDATLLASLEQRLSQAFEASRALEAEKEAGEHTFNEIVSRFLAQDSSVLNELTVKDSLDSATSREEDVASAEVSQDLSSTTADELASRAVSLVDQALALLSTAEPEATLFDATWEVIPLIAARSLATQQQWESLLQAPSPADCADQLIREAASCTTHWQPAIQLLGESSALAPQDRSALLQSMVCWNSSSECRQLVRLLAGTARPDTLSPREATKHTPRESKSILIPESVANLMASLALLFYPNAVTAFDPFSQTGAMLNALGQAVPSLSRYGETPFFSDALADVLAWLSADDAPSEIAVGESLCNDVFEGRAFDIVASVLPCNAGEWSEARPSDSDPRWQFGTPPRNKANLAWLQHAYSHRADEGIAVLAVANATLHESRGCEPSVRRALIDSGCAQVVIALPGKIFEDERPPMSIVVLGSERADDCETLFINLLESGVEFTGFEGFSGASRFLPPAVAEQVIGLVTAWHAGKRDGFPSFAKSVSKSQIKESGLLTPWTYTAR</sequence>
<dbReference type="EMBL" id="WSRR01000003">
    <property type="protein sequence ID" value="MVX60342.1"/>
    <property type="molecule type" value="Genomic_DNA"/>
</dbReference>
<evidence type="ECO:0000313" key="2">
    <source>
        <dbReference type="EMBL" id="MVX60342.1"/>
    </source>
</evidence>
<name>A0A6N8JL08_9ACTN</name>
<organism evidence="2 3">
    <name type="scientific">Adlercreutzia mucosicola</name>
    <dbReference type="NCBI Taxonomy" id="580026"/>
    <lineage>
        <taxon>Bacteria</taxon>
        <taxon>Bacillati</taxon>
        <taxon>Actinomycetota</taxon>
        <taxon>Coriobacteriia</taxon>
        <taxon>Eggerthellales</taxon>
        <taxon>Eggerthellaceae</taxon>
        <taxon>Adlercreutzia</taxon>
    </lineage>
</organism>
<dbReference type="Gene3D" id="3.40.50.150">
    <property type="entry name" value="Vaccinia Virus protein VP39"/>
    <property type="match status" value="1"/>
</dbReference>
<keyword evidence="3" id="KW-1185">Reference proteome</keyword>
<dbReference type="Pfam" id="PF02384">
    <property type="entry name" value="N6_Mtase"/>
    <property type="match status" value="1"/>
</dbReference>
<evidence type="ECO:0000313" key="3">
    <source>
        <dbReference type="Proteomes" id="UP000463388"/>
    </source>
</evidence>
<dbReference type="GO" id="GO:0032259">
    <property type="term" value="P:methylation"/>
    <property type="evidence" value="ECO:0007669"/>
    <property type="project" value="UniProtKB-KW"/>
</dbReference>
<dbReference type="InterPro" id="IPR029063">
    <property type="entry name" value="SAM-dependent_MTases_sf"/>
</dbReference>
<dbReference type="Proteomes" id="UP000463388">
    <property type="component" value="Unassembled WGS sequence"/>
</dbReference>
<dbReference type="PANTHER" id="PTHR42998:SF1">
    <property type="entry name" value="TYPE I RESTRICTION ENZYME HINDI METHYLASE SUBUNIT"/>
    <property type="match status" value="1"/>
</dbReference>
<reference evidence="2 3" key="1">
    <citation type="submission" date="2019-12" db="EMBL/GenBank/DDBJ databases">
        <title>Microbes associate with the intestines of laboratory mice.</title>
        <authorList>
            <person name="Navarre W."/>
            <person name="Wong E."/>
        </authorList>
    </citation>
    <scope>NUCLEOTIDE SEQUENCE [LARGE SCALE GENOMIC DNA]</scope>
    <source>
        <strain evidence="2 3">NM66_B29</strain>
    </source>
</reference>
<gene>
    <name evidence="2" type="ORF">GKZ27_02545</name>
</gene>
<accession>A0A6N8JL08</accession>
<dbReference type="RefSeq" id="WP_160344820.1">
    <property type="nucleotide sequence ID" value="NZ_WSRR01000003.1"/>
</dbReference>
<dbReference type="InterPro" id="IPR003356">
    <property type="entry name" value="DNA_methylase_A-5"/>
</dbReference>
<evidence type="ECO:0000259" key="1">
    <source>
        <dbReference type="Pfam" id="PF02384"/>
    </source>
</evidence>
<keyword evidence="2" id="KW-0489">Methyltransferase</keyword>
<dbReference type="GO" id="GO:0008170">
    <property type="term" value="F:N-methyltransferase activity"/>
    <property type="evidence" value="ECO:0007669"/>
    <property type="project" value="InterPro"/>
</dbReference>
<proteinExistence type="predicted"/>
<dbReference type="SUPFAM" id="SSF116734">
    <property type="entry name" value="DNA methylase specificity domain"/>
    <property type="match status" value="1"/>
</dbReference>
<dbReference type="OrthoDB" id="9784823at2"/>
<dbReference type="GO" id="GO:0003677">
    <property type="term" value="F:DNA binding"/>
    <property type="evidence" value="ECO:0007669"/>
    <property type="project" value="InterPro"/>
</dbReference>
<dbReference type="PANTHER" id="PTHR42998">
    <property type="entry name" value="TYPE I RESTRICTION ENZYME HINDVIIP M PROTEIN-RELATED"/>
    <property type="match status" value="1"/>
</dbReference>